<dbReference type="AlphaFoldDB" id="A0AAJ0AGW7"/>
<evidence type="ECO:0000313" key="2">
    <source>
        <dbReference type="EMBL" id="KAK1673677.1"/>
    </source>
</evidence>
<gene>
    <name evidence="2" type="ORF">BDP55DRAFT_633951</name>
</gene>
<reference evidence="2" key="1">
    <citation type="submission" date="2021-06" db="EMBL/GenBank/DDBJ databases">
        <title>Comparative genomics, transcriptomics and evolutionary studies reveal genomic signatures of adaptation to plant cell wall in hemibiotrophic fungi.</title>
        <authorList>
            <consortium name="DOE Joint Genome Institute"/>
            <person name="Baroncelli R."/>
            <person name="Diaz J.F."/>
            <person name="Benocci T."/>
            <person name="Peng M."/>
            <person name="Battaglia E."/>
            <person name="Haridas S."/>
            <person name="Andreopoulos W."/>
            <person name="Labutti K."/>
            <person name="Pangilinan J."/>
            <person name="Floch G.L."/>
            <person name="Makela M.R."/>
            <person name="Henrissat B."/>
            <person name="Grigoriev I.V."/>
            <person name="Crouch J.A."/>
            <person name="De Vries R.P."/>
            <person name="Sukno S.A."/>
            <person name="Thon M.R."/>
        </authorList>
    </citation>
    <scope>NUCLEOTIDE SEQUENCE</scope>
    <source>
        <strain evidence="2">CBS 193.32</strain>
    </source>
</reference>
<dbReference type="RefSeq" id="XP_060427680.1">
    <property type="nucleotide sequence ID" value="XM_060572617.1"/>
</dbReference>
<proteinExistence type="predicted"/>
<keyword evidence="1" id="KW-0732">Signal</keyword>
<keyword evidence="3" id="KW-1185">Reference proteome</keyword>
<comment type="caution">
    <text evidence="2">The sequence shown here is derived from an EMBL/GenBank/DDBJ whole genome shotgun (WGS) entry which is preliminary data.</text>
</comment>
<feature type="signal peptide" evidence="1">
    <location>
        <begin position="1"/>
        <end position="25"/>
    </location>
</feature>
<dbReference type="GeneID" id="85457143"/>
<evidence type="ECO:0000313" key="3">
    <source>
        <dbReference type="Proteomes" id="UP001224890"/>
    </source>
</evidence>
<evidence type="ECO:0000256" key="1">
    <source>
        <dbReference type="SAM" id="SignalP"/>
    </source>
</evidence>
<name>A0AAJ0AGW7_9PEZI</name>
<feature type="chain" id="PRO_5042615302" evidence="1">
    <location>
        <begin position="26"/>
        <end position="254"/>
    </location>
</feature>
<dbReference type="EMBL" id="JAHMHR010000030">
    <property type="protein sequence ID" value="KAK1673677.1"/>
    <property type="molecule type" value="Genomic_DNA"/>
</dbReference>
<sequence>MGTSSFVFKHVFSLLLNILFQLYQAFYMYMPWNESSISKNNNGTSFTNSFTDIEIAKAVFDTAYGTVLRQEAKDIQWFDLYRYASLRDVIIIRLQESGWEDVGDKLQVAFDRFHDETEPLNQTQVTWARIVEATNFPYVTSKFEPFLEASLETEEEQNHARKVLCKIFGVRGTLKSKQDTKKVHETRLAVIQNAEAAWLNTDRETLINFVSRLAALTDDEDGDKRWADLHEMVGADLALKEALVDHRRAVKDEL</sequence>
<organism evidence="2 3">
    <name type="scientific">Colletotrichum godetiae</name>
    <dbReference type="NCBI Taxonomy" id="1209918"/>
    <lineage>
        <taxon>Eukaryota</taxon>
        <taxon>Fungi</taxon>
        <taxon>Dikarya</taxon>
        <taxon>Ascomycota</taxon>
        <taxon>Pezizomycotina</taxon>
        <taxon>Sordariomycetes</taxon>
        <taxon>Hypocreomycetidae</taxon>
        <taxon>Glomerellales</taxon>
        <taxon>Glomerellaceae</taxon>
        <taxon>Colletotrichum</taxon>
        <taxon>Colletotrichum acutatum species complex</taxon>
    </lineage>
</organism>
<dbReference type="Proteomes" id="UP001224890">
    <property type="component" value="Unassembled WGS sequence"/>
</dbReference>
<protein>
    <submittedName>
        <fullName evidence="2">Uncharacterized protein</fullName>
    </submittedName>
</protein>
<accession>A0AAJ0AGW7</accession>